<dbReference type="EC" id="3.5.1.3" evidence="3"/>
<accession>A0A1X7JQ59</accession>
<dbReference type="EMBL" id="FXAW01000003">
    <property type="protein sequence ID" value="SMG30431.1"/>
    <property type="molecule type" value="Genomic_DNA"/>
</dbReference>
<dbReference type="InterPro" id="IPR052737">
    <property type="entry name" value="Omega-amidase_YafV"/>
</dbReference>
<evidence type="ECO:0000313" key="7">
    <source>
        <dbReference type="EMBL" id="SMG30431.1"/>
    </source>
</evidence>
<dbReference type="Proteomes" id="UP000193804">
    <property type="component" value="Unassembled WGS sequence"/>
</dbReference>
<dbReference type="CDD" id="cd07575">
    <property type="entry name" value="Xc-1258_like"/>
    <property type="match status" value="1"/>
</dbReference>
<dbReference type="GO" id="GO:0050152">
    <property type="term" value="F:omega-amidase activity"/>
    <property type="evidence" value="ECO:0007669"/>
    <property type="project" value="UniProtKB-EC"/>
</dbReference>
<organism evidence="7 8">
    <name type="scientific">Marivirga sericea</name>
    <dbReference type="NCBI Taxonomy" id="1028"/>
    <lineage>
        <taxon>Bacteria</taxon>
        <taxon>Pseudomonadati</taxon>
        <taxon>Bacteroidota</taxon>
        <taxon>Cytophagia</taxon>
        <taxon>Cytophagales</taxon>
        <taxon>Marivirgaceae</taxon>
        <taxon>Marivirga</taxon>
    </lineage>
</organism>
<dbReference type="FunFam" id="3.60.110.10:FF:000004">
    <property type="entry name" value="Carbon-nitrogen hydrolase"/>
    <property type="match status" value="1"/>
</dbReference>
<dbReference type="InterPro" id="IPR036526">
    <property type="entry name" value="C-N_Hydrolase_sf"/>
</dbReference>
<dbReference type="SUPFAM" id="SSF56317">
    <property type="entry name" value="Carbon-nitrogen hydrolase"/>
    <property type="match status" value="1"/>
</dbReference>
<evidence type="ECO:0000256" key="1">
    <source>
        <dbReference type="ARBA" id="ARBA00010613"/>
    </source>
</evidence>
<dbReference type="PANTHER" id="PTHR47799">
    <property type="entry name" value="OMEGA-AMIDASE YAFV"/>
    <property type="match status" value="1"/>
</dbReference>
<evidence type="ECO:0000256" key="2">
    <source>
        <dbReference type="ARBA" id="ARBA00022801"/>
    </source>
</evidence>
<protein>
    <recommendedName>
        <fullName evidence="5">Omega-amidase YafV</fullName>
        <ecNumber evidence="3">3.5.1.3</ecNumber>
    </recommendedName>
</protein>
<evidence type="ECO:0000259" key="6">
    <source>
        <dbReference type="PROSITE" id="PS50263"/>
    </source>
</evidence>
<evidence type="ECO:0000313" key="8">
    <source>
        <dbReference type="Proteomes" id="UP000193804"/>
    </source>
</evidence>
<dbReference type="NCBIfam" id="NF007757">
    <property type="entry name" value="PRK10438.1"/>
    <property type="match status" value="1"/>
</dbReference>
<keyword evidence="8" id="KW-1185">Reference proteome</keyword>
<dbReference type="RefSeq" id="WP_085516879.1">
    <property type="nucleotide sequence ID" value="NZ_FXAW01000003.1"/>
</dbReference>
<dbReference type="AlphaFoldDB" id="A0A1X7JQ59"/>
<keyword evidence="2 7" id="KW-0378">Hydrolase</keyword>
<dbReference type="PANTHER" id="PTHR47799:SF1">
    <property type="entry name" value="OMEGA-AMIDASE YAFV"/>
    <property type="match status" value="1"/>
</dbReference>
<dbReference type="Pfam" id="PF00795">
    <property type="entry name" value="CN_hydrolase"/>
    <property type="match status" value="1"/>
</dbReference>
<reference evidence="8" key="1">
    <citation type="submission" date="2017-04" db="EMBL/GenBank/DDBJ databases">
        <authorList>
            <person name="Varghese N."/>
            <person name="Submissions S."/>
        </authorList>
    </citation>
    <scope>NUCLEOTIDE SEQUENCE [LARGE SCALE GENOMIC DNA]</scope>
    <source>
        <strain evidence="8">DSM 4125</strain>
    </source>
</reference>
<dbReference type="Gene3D" id="3.60.110.10">
    <property type="entry name" value="Carbon-nitrogen hydrolase"/>
    <property type="match status" value="1"/>
</dbReference>
<evidence type="ECO:0000256" key="3">
    <source>
        <dbReference type="ARBA" id="ARBA00039118"/>
    </source>
</evidence>
<sequence>MQDLKVTLIQTALHWQDKQANISMLEEKIWEIEETTDLIILPEMFNTGFSMEAEKMAEPMNLHTFKWMRQMASQKKAVVTGSYIVNDGGKYYNRLIWMQPDGNYHTYDKRHLFRMANEDEHFSAGQKDLIVELNGWKIKPLVCYDLRFPVWSRNVSNKQKNLEYDLLLFVANWPAVRVNAWDILLQARAIENVSYCIGVNRIGDDGKGIAHNGHSAIYEPKGSALYFADNREEIKTITLSAADLLRFREKFPAQLDADRFEIKH</sequence>
<dbReference type="InterPro" id="IPR003010">
    <property type="entry name" value="C-N_Hydrolase"/>
</dbReference>
<gene>
    <name evidence="7" type="ORF">SAMN05661096_01972</name>
</gene>
<dbReference type="OrthoDB" id="9811121at2"/>
<comment type="similarity">
    <text evidence="1">Belongs to the carbon-nitrogen hydrolase superfamily. NIT1/NIT2 family.</text>
</comment>
<name>A0A1X7JQ59_9BACT</name>
<evidence type="ECO:0000256" key="5">
    <source>
        <dbReference type="ARBA" id="ARBA00072139"/>
    </source>
</evidence>
<dbReference type="STRING" id="1028.SAMN05661096_01972"/>
<feature type="domain" description="CN hydrolase" evidence="6">
    <location>
        <begin position="4"/>
        <end position="244"/>
    </location>
</feature>
<comment type="catalytic activity">
    <reaction evidence="4">
        <text>a monoamide of a dicarboxylate + H2O = a dicarboxylate + NH4(+)</text>
        <dbReference type="Rhea" id="RHEA:11716"/>
        <dbReference type="ChEBI" id="CHEBI:15377"/>
        <dbReference type="ChEBI" id="CHEBI:28938"/>
        <dbReference type="ChEBI" id="CHEBI:28965"/>
        <dbReference type="ChEBI" id="CHEBI:77450"/>
        <dbReference type="EC" id="3.5.1.3"/>
    </reaction>
</comment>
<dbReference type="PROSITE" id="PS50263">
    <property type="entry name" value="CN_HYDROLASE"/>
    <property type="match status" value="1"/>
</dbReference>
<dbReference type="GO" id="GO:0106008">
    <property type="term" value="F:2-oxoglutaramate amidase activity"/>
    <property type="evidence" value="ECO:0007669"/>
    <property type="project" value="TreeGrafter"/>
</dbReference>
<proteinExistence type="inferred from homology"/>
<evidence type="ECO:0000256" key="4">
    <source>
        <dbReference type="ARBA" id="ARBA00052904"/>
    </source>
</evidence>